<keyword evidence="1" id="KW-0472">Membrane</keyword>
<keyword evidence="2" id="KW-0732">Signal</keyword>
<dbReference type="InterPro" id="IPR026961">
    <property type="entry name" value="PGG_dom"/>
</dbReference>
<dbReference type="AlphaFoldDB" id="A0A438JRU5"/>
<proteinExistence type="predicted"/>
<feature type="signal peptide" evidence="2">
    <location>
        <begin position="1"/>
        <end position="15"/>
    </location>
</feature>
<keyword evidence="1" id="KW-0812">Transmembrane</keyword>
<keyword evidence="1" id="KW-1133">Transmembrane helix</keyword>
<dbReference type="Proteomes" id="UP000288805">
    <property type="component" value="Unassembled WGS sequence"/>
</dbReference>
<accession>A0A438JRU5</accession>
<name>A0A438JRU5_VITVI</name>
<comment type="caution">
    <text evidence="4">The sequence shown here is derived from an EMBL/GenBank/DDBJ whole genome shotgun (WGS) entry which is preliminary data.</text>
</comment>
<evidence type="ECO:0000256" key="2">
    <source>
        <dbReference type="SAM" id="SignalP"/>
    </source>
</evidence>
<evidence type="ECO:0000256" key="1">
    <source>
        <dbReference type="SAM" id="Phobius"/>
    </source>
</evidence>
<evidence type="ECO:0000313" key="5">
    <source>
        <dbReference type="Proteomes" id="UP000288805"/>
    </source>
</evidence>
<organism evidence="4 5">
    <name type="scientific">Vitis vinifera</name>
    <name type="common">Grape</name>
    <dbReference type="NCBI Taxonomy" id="29760"/>
    <lineage>
        <taxon>Eukaryota</taxon>
        <taxon>Viridiplantae</taxon>
        <taxon>Streptophyta</taxon>
        <taxon>Embryophyta</taxon>
        <taxon>Tracheophyta</taxon>
        <taxon>Spermatophyta</taxon>
        <taxon>Magnoliopsida</taxon>
        <taxon>eudicotyledons</taxon>
        <taxon>Gunneridae</taxon>
        <taxon>Pentapetalae</taxon>
        <taxon>rosids</taxon>
        <taxon>Vitales</taxon>
        <taxon>Vitaceae</taxon>
        <taxon>Viteae</taxon>
        <taxon>Vitis</taxon>
    </lineage>
</organism>
<dbReference type="PANTHER" id="PTHR24177:SF292">
    <property type="entry name" value="ANKYRIN REPEAT FAMILY PROTEIN-RELATED"/>
    <property type="match status" value="1"/>
</dbReference>
<evidence type="ECO:0000259" key="3">
    <source>
        <dbReference type="Pfam" id="PF13962"/>
    </source>
</evidence>
<feature type="chain" id="PRO_5019314861" description="PGG domain-containing protein" evidence="2">
    <location>
        <begin position="16"/>
        <end position="72"/>
    </location>
</feature>
<sequence>MVVVIFIATLVFAGAFTVPGGNNQDTGTSILLKEKSFMVSAIPDVIAVFTSSTSILMFLDILTLCDAEDNSL</sequence>
<dbReference type="Pfam" id="PF13962">
    <property type="entry name" value="PGG"/>
    <property type="match status" value="1"/>
</dbReference>
<dbReference type="EMBL" id="QGNW01000030">
    <property type="protein sequence ID" value="RVX11680.1"/>
    <property type="molecule type" value="Genomic_DNA"/>
</dbReference>
<reference evidence="4 5" key="1">
    <citation type="journal article" date="2018" name="PLoS Genet.">
        <title>Population sequencing reveals clonal diversity and ancestral inbreeding in the grapevine cultivar Chardonnay.</title>
        <authorList>
            <person name="Roach M.J."/>
            <person name="Johnson D.L."/>
            <person name="Bohlmann J."/>
            <person name="van Vuuren H.J."/>
            <person name="Jones S.J."/>
            <person name="Pretorius I.S."/>
            <person name="Schmidt S.A."/>
            <person name="Borneman A.R."/>
        </authorList>
    </citation>
    <scope>NUCLEOTIDE SEQUENCE [LARGE SCALE GENOMIC DNA]</scope>
    <source>
        <strain evidence="5">cv. Chardonnay</strain>
        <tissue evidence="4">Leaf</tissue>
    </source>
</reference>
<dbReference type="PANTHER" id="PTHR24177">
    <property type="entry name" value="CASKIN"/>
    <property type="match status" value="1"/>
</dbReference>
<feature type="domain" description="PGG" evidence="3">
    <location>
        <begin position="1"/>
        <end position="64"/>
    </location>
</feature>
<feature type="transmembrane region" description="Helical" evidence="1">
    <location>
        <begin position="41"/>
        <end position="65"/>
    </location>
</feature>
<protein>
    <recommendedName>
        <fullName evidence="3">PGG domain-containing protein</fullName>
    </recommendedName>
</protein>
<evidence type="ECO:0000313" key="4">
    <source>
        <dbReference type="EMBL" id="RVX11680.1"/>
    </source>
</evidence>
<gene>
    <name evidence="4" type="ORF">CK203_015770</name>
</gene>